<dbReference type="PANTHER" id="PTHR13366">
    <property type="entry name" value="MALARIA ANTIGEN-RELATED"/>
    <property type="match status" value="1"/>
</dbReference>
<reference evidence="1" key="1">
    <citation type="submission" date="2021-01" db="UniProtKB">
        <authorList>
            <consortium name="EnsemblMetazoa"/>
        </authorList>
    </citation>
    <scope>IDENTIFICATION</scope>
</reference>
<dbReference type="OrthoDB" id="66533at2759"/>
<dbReference type="AlphaFoldDB" id="A0A7M5XMY1"/>
<dbReference type="Proteomes" id="UP000594262">
    <property type="component" value="Unplaced"/>
</dbReference>
<dbReference type="EnsemblMetazoa" id="CLYHEMT025964.1">
    <property type="protein sequence ID" value="CLYHEMP025964.1"/>
    <property type="gene ID" value="CLYHEMG025964"/>
</dbReference>
<evidence type="ECO:0000313" key="2">
    <source>
        <dbReference type="Proteomes" id="UP000594262"/>
    </source>
</evidence>
<dbReference type="InterPro" id="IPR052107">
    <property type="entry name" value="HEAT6"/>
</dbReference>
<organism evidence="1 2">
    <name type="scientific">Clytia hemisphaerica</name>
    <dbReference type="NCBI Taxonomy" id="252671"/>
    <lineage>
        <taxon>Eukaryota</taxon>
        <taxon>Metazoa</taxon>
        <taxon>Cnidaria</taxon>
        <taxon>Hydrozoa</taxon>
        <taxon>Hydroidolina</taxon>
        <taxon>Leptothecata</taxon>
        <taxon>Obeliida</taxon>
        <taxon>Clytiidae</taxon>
        <taxon>Clytia</taxon>
    </lineage>
</organism>
<proteinExistence type="predicted"/>
<protein>
    <submittedName>
        <fullName evidence="1">Uncharacterized protein</fullName>
    </submittedName>
</protein>
<evidence type="ECO:0000313" key="1">
    <source>
        <dbReference type="EnsemblMetazoa" id="CLYHEMP025964.1"/>
    </source>
</evidence>
<name>A0A7M5XMY1_9CNID</name>
<dbReference type="PANTHER" id="PTHR13366:SF0">
    <property type="entry name" value="HEAT REPEAT-CONTAINING PROTEIN 6"/>
    <property type="match status" value="1"/>
</dbReference>
<accession>A0A7M5XMY1</accession>
<sequence>METLKALEKSEELTDFTEFKHKENLQEQTTVLLLHLISLATSEDIQLMQEMTKEHQDILLVNCRKCLTRIEVCQQLDEPTTTAPLAGASADAYIGYPVKNEISEEEKQKLLLIKKHMENAKINLCNAKNIDKQKTFIDVLTTAICLKR</sequence>
<keyword evidence="2" id="KW-1185">Reference proteome</keyword>